<feature type="compositionally biased region" description="Low complexity" evidence="9">
    <location>
        <begin position="710"/>
        <end position="729"/>
    </location>
</feature>
<keyword evidence="6" id="KW-0521">NADP</keyword>
<dbReference type="EMBL" id="NAJP01000005">
    <property type="protein sequence ID" value="TKA47417.1"/>
    <property type="molecule type" value="Genomic_DNA"/>
</dbReference>
<evidence type="ECO:0000256" key="5">
    <source>
        <dbReference type="ARBA" id="ARBA00022827"/>
    </source>
</evidence>
<evidence type="ECO:0000256" key="3">
    <source>
        <dbReference type="ARBA" id="ARBA00006743"/>
    </source>
</evidence>
<feature type="domain" description="MTHFR SAM-binding regulatory" evidence="10">
    <location>
        <begin position="309"/>
        <end position="582"/>
    </location>
</feature>
<feature type="region of interest" description="Disordered" evidence="9">
    <location>
        <begin position="637"/>
        <end position="753"/>
    </location>
</feature>
<dbReference type="GO" id="GO:0035999">
    <property type="term" value="P:tetrahydrofolate interconversion"/>
    <property type="evidence" value="ECO:0007669"/>
    <property type="project" value="UniProtKB-UniPathway"/>
</dbReference>
<dbReference type="GO" id="GO:0071949">
    <property type="term" value="F:FAD binding"/>
    <property type="evidence" value="ECO:0007669"/>
    <property type="project" value="TreeGrafter"/>
</dbReference>
<evidence type="ECO:0000256" key="1">
    <source>
        <dbReference type="ARBA" id="ARBA00001974"/>
    </source>
</evidence>
<dbReference type="AlphaFoldDB" id="A0A4U0VEC5"/>
<evidence type="ECO:0000259" key="10">
    <source>
        <dbReference type="Pfam" id="PF21895"/>
    </source>
</evidence>
<keyword evidence="4" id="KW-0285">Flavoprotein</keyword>
<dbReference type="PANTHER" id="PTHR45754">
    <property type="entry name" value="METHYLENETETRAHYDROFOLATE REDUCTASE"/>
    <property type="match status" value="1"/>
</dbReference>
<protein>
    <recommendedName>
        <fullName evidence="10">MTHFR SAM-binding regulatory domain-containing protein</fullName>
    </recommendedName>
</protein>
<feature type="compositionally biased region" description="Basic and acidic residues" evidence="9">
    <location>
        <begin position="695"/>
        <end position="707"/>
    </location>
</feature>
<dbReference type="GO" id="GO:0004489">
    <property type="term" value="F:methylenetetrahydrofolate reductase [NAD(P)H] activity"/>
    <property type="evidence" value="ECO:0007669"/>
    <property type="project" value="InterPro"/>
</dbReference>
<comment type="cofactor">
    <cofactor evidence="1">
        <name>FAD</name>
        <dbReference type="ChEBI" id="CHEBI:57692"/>
    </cofactor>
</comment>
<dbReference type="Pfam" id="PF02219">
    <property type="entry name" value="MTHFR"/>
    <property type="match status" value="1"/>
</dbReference>
<evidence type="ECO:0000256" key="7">
    <source>
        <dbReference type="ARBA" id="ARBA00023002"/>
    </source>
</evidence>
<reference evidence="11 12" key="1">
    <citation type="submission" date="2017-03" db="EMBL/GenBank/DDBJ databases">
        <title>Genomes of endolithic fungi from Antarctica.</title>
        <authorList>
            <person name="Coleine C."/>
            <person name="Masonjones S."/>
            <person name="Stajich J.E."/>
        </authorList>
    </citation>
    <scope>NUCLEOTIDE SEQUENCE [LARGE SCALE GENOMIC DNA]</scope>
    <source>
        <strain evidence="11 12">CCFEE 5311</strain>
    </source>
</reference>
<dbReference type="Gene3D" id="1.20.120.20">
    <property type="entry name" value="Apolipoprotein"/>
    <property type="match status" value="1"/>
</dbReference>
<dbReference type="STRING" id="329885.A0A4U0VEC5"/>
<evidence type="ECO:0000256" key="4">
    <source>
        <dbReference type="ARBA" id="ARBA00022630"/>
    </source>
</evidence>
<dbReference type="InterPro" id="IPR004621">
    <property type="entry name" value="Fadh2_euk"/>
</dbReference>
<sequence length="919" mass="102121">MHITKKLAQAHAEGRPTYSFEYFPPKTAQGVQNLYDRMDRMHGFGPAFIDVTWGAGGRMSHLTCEMVKVAQSAYGLETCMHLTCTDMAQSKIDGALDEAYKAGCTNILALRGDPPREKEKWEQSEGTAFRYAKDLIKYIKEKYGNHFDIGVAGYPEGCDAETDADAHIPYLKEKIDAGGTFVLAQMSYDVDIFIDWVKKCRQAGIPENVPIIPGVMPIQTYDSFLRRAKWTQCRVPKHWLEQLEPIKNDDAQVREVGKDLVAEFCRKLLDSGTTMHLHFYTMNLAASTRMVLDELSVAPAADSHNPDLKPLPWRQSLGFNRRDENVRPIFWRNRKQSYVARTQDWDEFPNGRWGDSRSPAFGSLDAYGIGLKGTNEHNRKLWGEPKTAQQVAELFVGYMSGKVESLPWSEAPISSEADSLRQDLIDLNSRGLLTINSQPAVDGAKSSHTTYGWGPKNGYVYQKAYLEVLIHPAILPKLIERMEEKEEITYYAVNHSGELKTNVSSDGGPNAVTWGVFPGKEIVQPTIVETVSFLAWRDEFYHLGLEWSKCYDEATESRRLIREIAESWYLVNIVDNDYRDSRGIFPLFDGLRVDGVDVKTKPITNGDANGFVARTRDGTSIADTETGQNIAKNADHASEKLSEAANTAGAKVKEAANTASDKTKEVADSASAKAKETASSANAKANDAAGSAKAKANDTADSTKAKANDATSGTTTSTSGSTTEHSATSVDKVTEETETVADQTVAPAVEHDTIKREHETRDRDVVEKEIHKDHYHTTIQPLKDTEVQATEHEFEQAPTEYRSVEKDDGAAEAKVAKKLAGFHDSVKEEETKETHAQDETVVGEHVHHHLHEIIQPVIEKGKEVIQRSVTHVTHPIKETVHEKSDDHGVTKAKPISVEEFKHRLDGEAATEVNPDKPAP</sequence>
<dbReference type="OrthoDB" id="16284at2759"/>
<dbReference type="FunFam" id="3.20.20.220:FF:000002">
    <property type="entry name" value="Methylenetetrahydrofolate reductase"/>
    <property type="match status" value="1"/>
</dbReference>
<proteinExistence type="inferred from homology"/>
<feature type="compositionally biased region" description="Low complexity" evidence="9">
    <location>
        <begin position="668"/>
        <end position="694"/>
    </location>
</feature>
<keyword evidence="7" id="KW-0560">Oxidoreductase</keyword>
<organism evidence="11 12">
    <name type="scientific">Friedmanniomyces endolithicus</name>
    <dbReference type="NCBI Taxonomy" id="329885"/>
    <lineage>
        <taxon>Eukaryota</taxon>
        <taxon>Fungi</taxon>
        <taxon>Dikarya</taxon>
        <taxon>Ascomycota</taxon>
        <taxon>Pezizomycotina</taxon>
        <taxon>Dothideomycetes</taxon>
        <taxon>Dothideomycetidae</taxon>
        <taxon>Mycosphaerellales</taxon>
        <taxon>Teratosphaeriaceae</taxon>
        <taxon>Friedmanniomyces</taxon>
    </lineage>
</organism>
<comment type="pathway">
    <text evidence="2 8">One-carbon metabolism; tetrahydrofolate interconversion.</text>
</comment>
<dbReference type="GO" id="GO:0009086">
    <property type="term" value="P:methionine biosynthetic process"/>
    <property type="evidence" value="ECO:0007669"/>
    <property type="project" value="TreeGrafter"/>
</dbReference>
<dbReference type="Gene3D" id="3.20.20.220">
    <property type="match status" value="1"/>
</dbReference>
<dbReference type="Pfam" id="PF21895">
    <property type="entry name" value="MTHFR_C"/>
    <property type="match status" value="1"/>
</dbReference>
<evidence type="ECO:0000256" key="2">
    <source>
        <dbReference type="ARBA" id="ARBA00004777"/>
    </source>
</evidence>
<evidence type="ECO:0000313" key="12">
    <source>
        <dbReference type="Proteomes" id="UP000310066"/>
    </source>
</evidence>
<dbReference type="NCBIfam" id="TIGR00677">
    <property type="entry name" value="fadh2_euk"/>
    <property type="match status" value="1"/>
</dbReference>
<accession>A0A4U0VEC5</accession>
<evidence type="ECO:0000313" key="11">
    <source>
        <dbReference type="EMBL" id="TKA47417.1"/>
    </source>
</evidence>
<comment type="caution">
    <text evidence="11">The sequence shown here is derived from an EMBL/GenBank/DDBJ whole genome shotgun (WGS) entry which is preliminary data.</text>
</comment>
<comment type="similarity">
    <text evidence="3">Belongs to the methylenetetrahydrofolate reductase family.</text>
</comment>
<gene>
    <name evidence="11" type="ORF">B0A54_01788</name>
</gene>
<evidence type="ECO:0000256" key="8">
    <source>
        <dbReference type="RuleBase" id="RU004254"/>
    </source>
</evidence>
<keyword evidence="5" id="KW-0274">FAD</keyword>
<dbReference type="UniPathway" id="UPA00193"/>
<dbReference type="InterPro" id="IPR003171">
    <property type="entry name" value="Mehydrof_redctse-like"/>
</dbReference>
<dbReference type="Proteomes" id="UP000310066">
    <property type="component" value="Unassembled WGS sequence"/>
</dbReference>
<dbReference type="PANTHER" id="PTHR45754:SF3">
    <property type="entry name" value="METHYLENETETRAHYDROFOLATE REDUCTASE (NADPH)"/>
    <property type="match status" value="1"/>
</dbReference>
<dbReference type="CDD" id="cd00537">
    <property type="entry name" value="MTHFR"/>
    <property type="match status" value="1"/>
</dbReference>
<dbReference type="InterPro" id="IPR029041">
    <property type="entry name" value="FAD-linked_oxidoreductase-like"/>
</dbReference>
<evidence type="ECO:0000256" key="6">
    <source>
        <dbReference type="ARBA" id="ARBA00022857"/>
    </source>
</evidence>
<dbReference type="InterPro" id="IPR053806">
    <property type="entry name" value="MTHFR_C"/>
</dbReference>
<dbReference type="SUPFAM" id="SSF51730">
    <property type="entry name" value="FAD-linked oxidoreductase"/>
    <property type="match status" value="1"/>
</dbReference>
<evidence type="ECO:0000256" key="9">
    <source>
        <dbReference type="SAM" id="MobiDB-lite"/>
    </source>
</evidence>
<dbReference type="GO" id="GO:0005829">
    <property type="term" value="C:cytosol"/>
    <property type="evidence" value="ECO:0007669"/>
    <property type="project" value="TreeGrafter"/>
</dbReference>
<name>A0A4U0VEC5_9PEZI</name>